<name>T1IZP5_STRMM</name>
<proteinExistence type="predicted"/>
<evidence type="ECO:0000256" key="2">
    <source>
        <dbReference type="ARBA" id="ARBA00022692"/>
    </source>
</evidence>
<dbReference type="GO" id="GO:0036503">
    <property type="term" value="P:ERAD pathway"/>
    <property type="evidence" value="ECO:0007669"/>
    <property type="project" value="TreeGrafter"/>
</dbReference>
<dbReference type="Pfam" id="PF13923">
    <property type="entry name" value="zf-C3HC4_2"/>
    <property type="match status" value="1"/>
</dbReference>
<keyword evidence="4 8" id="KW-0863">Zinc-finger</keyword>
<keyword evidence="3" id="KW-0479">Metal-binding</keyword>
<dbReference type="InterPro" id="IPR025754">
    <property type="entry name" value="TRC8_N_dom"/>
</dbReference>
<evidence type="ECO:0000313" key="12">
    <source>
        <dbReference type="Proteomes" id="UP000014500"/>
    </source>
</evidence>
<dbReference type="GO" id="GO:0061630">
    <property type="term" value="F:ubiquitin protein ligase activity"/>
    <property type="evidence" value="ECO:0007669"/>
    <property type="project" value="TreeGrafter"/>
</dbReference>
<protein>
    <recommendedName>
        <fullName evidence="10">RING-type domain-containing protein</fullName>
    </recommendedName>
</protein>
<dbReference type="Proteomes" id="UP000014500">
    <property type="component" value="Unassembled WGS sequence"/>
</dbReference>
<evidence type="ECO:0000256" key="3">
    <source>
        <dbReference type="ARBA" id="ARBA00022723"/>
    </source>
</evidence>
<feature type="transmembrane region" description="Helical" evidence="9">
    <location>
        <begin position="412"/>
        <end position="432"/>
    </location>
</feature>
<evidence type="ECO:0000256" key="6">
    <source>
        <dbReference type="ARBA" id="ARBA00022989"/>
    </source>
</evidence>
<dbReference type="Pfam" id="PF13705">
    <property type="entry name" value="TRC8_N"/>
    <property type="match status" value="1"/>
</dbReference>
<feature type="transmembrane region" description="Helical" evidence="9">
    <location>
        <begin position="373"/>
        <end position="392"/>
    </location>
</feature>
<accession>T1IZP5</accession>
<sequence length="655" mass="75421">MTSNAKAKVLFVLDIILRVPPLFLMDSILHKSHPYTLGPPNVHMTDHIHGHFNVTQLEVDQTDWITMKYQNLKSLVIDLNALPMLVLGTAAFILALAVFMLSREHLLLVYKWLFAVSTIYISYWSNVHYIEHAATYPFEEPTIFLLHFLLQLILTVTFCMAHNQHKQEGIIIAAAYLLPSMFNATTLFPHPRHFALASALVTLTYVKFICLFKVPIIVKKMVSAFRVTRMFIRYYGLHALLENEWTRMNVPHVLRVFWLVRISEDLVFLVADKLQFSIDTIELSKLMTLSMSSLSSLTRELLVRGCDTLLAVLGMTSMVAALAHYIGYAIQQFLMTDDDEEKSIGTVSAVLFFILALQTGLTGLEPEKRLIRLYRNFCLLFTAMLHFIHNIVNPLLMTLSASRNPSVQKHGRVLSICGILIAFPCWFLYYLWAHHSVSTWMLAVSAFTIEVIVKVVISLLVYFLFIIDAYRNDFWEKLDDYIYYIRATGNTIEFTFGIFLFFNGAWILLFESGGAIRACMMCIHAYVNIWLQAKAGWVTFIKRRTAVNKINLLPEATEEQLQKFDDVCAICYQDLTTARITKCNHYFHSVCLRKWLYVQDRCPLCHNTLYRLDSDVDVTSANSNREELNDLIADVNNEPLDDGETALRHRERLDE</sequence>
<dbReference type="OMA" id="HVRPMLP"/>
<dbReference type="PANTHER" id="PTHR22763">
    <property type="entry name" value="RING ZINC FINGER PROTEIN"/>
    <property type="match status" value="1"/>
</dbReference>
<keyword evidence="2 9" id="KW-0812">Transmembrane</keyword>
<evidence type="ECO:0000256" key="9">
    <source>
        <dbReference type="SAM" id="Phobius"/>
    </source>
</evidence>
<evidence type="ECO:0000256" key="7">
    <source>
        <dbReference type="ARBA" id="ARBA00023136"/>
    </source>
</evidence>
<dbReference type="InterPro" id="IPR013083">
    <property type="entry name" value="Znf_RING/FYVE/PHD"/>
</dbReference>
<dbReference type="InterPro" id="IPR001841">
    <property type="entry name" value="Znf_RING"/>
</dbReference>
<evidence type="ECO:0000313" key="11">
    <source>
        <dbReference type="EnsemblMetazoa" id="SMAR006727-PA"/>
    </source>
</evidence>
<keyword evidence="12" id="KW-1185">Reference proteome</keyword>
<dbReference type="CDD" id="cd16476">
    <property type="entry name" value="RING-H2_RNF139-like"/>
    <property type="match status" value="1"/>
</dbReference>
<feature type="transmembrane region" description="Helical" evidence="9">
    <location>
        <begin position="439"/>
        <end position="467"/>
    </location>
</feature>
<dbReference type="AlphaFoldDB" id="T1IZP5"/>
<reference evidence="12" key="1">
    <citation type="submission" date="2011-05" db="EMBL/GenBank/DDBJ databases">
        <authorList>
            <person name="Richards S.R."/>
            <person name="Qu J."/>
            <person name="Jiang H."/>
            <person name="Jhangiani S.N."/>
            <person name="Agravi P."/>
            <person name="Goodspeed R."/>
            <person name="Gross S."/>
            <person name="Mandapat C."/>
            <person name="Jackson L."/>
            <person name="Mathew T."/>
            <person name="Pu L."/>
            <person name="Thornton R."/>
            <person name="Saada N."/>
            <person name="Wilczek-Boney K.B."/>
            <person name="Lee S."/>
            <person name="Kovar C."/>
            <person name="Wu Y."/>
            <person name="Scherer S.E."/>
            <person name="Worley K.C."/>
            <person name="Muzny D.M."/>
            <person name="Gibbs R."/>
        </authorList>
    </citation>
    <scope>NUCLEOTIDE SEQUENCE</scope>
    <source>
        <strain evidence="12">Brora</strain>
    </source>
</reference>
<dbReference type="SUPFAM" id="SSF57850">
    <property type="entry name" value="RING/U-box"/>
    <property type="match status" value="1"/>
</dbReference>
<reference evidence="11" key="2">
    <citation type="submission" date="2015-02" db="UniProtKB">
        <authorList>
            <consortium name="EnsemblMetazoa"/>
        </authorList>
    </citation>
    <scope>IDENTIFICATION</scope>
</reference>
<evidence type="ECO:0000256" key="5">
    <source>
        <dbReference type="ARBA" id="ARBA00022833"/>
    </source>
</evidence>
<evidence type="ECO:0000259" key="10">
    <source>
        <dbReference type="PROSITE" id="PS50089"/>
    </source>
</evidence>
<dbReference type="EnsemblMetazoa" id="SMAR006727-RA">
    <property type="protein sequence ID" value="SMAR006727-PA"/>
    <property type="gene ID" value="SMAR006727"/>
</dbReference>
<dbReference type="eggNOG" id="KOG0802">
    <property type="taxonomic scope" value="Eukaryota"/>
</dbReference>
<dbReference type="InterPro" id="IPR050731">
    <property type="entry name" value="HRD1_E3_ubiq-ligases"/>
</dbReference>
<feature type="transmembrane region" description="Helical" evidence="9">
    <location>
        <begin position="108"/>
        <end position="124"/>
    </location>
</feature>
<dbReference type="PhylomeDB" id="T1IZP5"/>
<dbReference type="GO" id="GO:0043161">
    <property type="term" value="P:proteasome-mediated ubiquitin-dependent protein catabolic process"/>
    <property type="evidence" value="ECO:0007669"/>
    <property type="project" value="TreeGrafter"/>
</dbReference>
<feature type="transmembrane region" description="Helical" evidence="9">
    <location>
        <begin position="343"/>
        <end position="361"/>
    </location>
</feature>
<organism evidence="11 12">
    <name type="scientific">Strigamia maritima</name>
    <name type="common">European centipede</name>
    <name type="synonym">Geophilus maritimus</name>
    <dbReference type="NCBI Taxonomy" id="126957"/>
    <lineage>
        <taxon>Eukaryota</taxon>
        <taxon>Metazoa</taxon>
        <taxon>Ecdysozoa</taxon>
        <taxon>Arthropoda</taxon>
        <taxon>Myriapoda</taxon>
        <taxon>Chilopoda</taxon>
        <taxon>Pleurostigmophora</taxon>
        <taxon>Geophilomorpha</taxon>
        <taxon>Linotaeniidae</taxon>
        <taxon>Strigamia</taxon>
    </lineage>
</organism>
<dbReference type="Gene3D" id="3.30.40.10">
    <property type="entry name" value="Zinc/RING finger domain, C3HC4 (zinc finger)"/>
    <property type="match status" value="1"/>
</dbReference>
<keyword evidence="5" id="KW-0862">Zinc</keyword>
<dbReference type="GO" id="GO:0008270">
    <property type="term" value="F:zinc ion binding"/>
    <property type="evidence" value="ECO:0007669"/>
    <property type="project" value="UniProtKB-KW"/>
</dbReference>
<evidence type="ECO:0000256" key="1">
    <source>
        <dbReference type="ARBA" id="ARBA00004141"/>
    </source>
</evidence>
<dbReference type="PROSITE" id="PS50089">
    <property type="entry name" value="ZF_RING_2"/>
    <property type="match status" value="1"/>
</dbReference>
<feature type="domain" description="RING-type" evidence="10">
    <location>
        <begin position="568"/>
        <end position="606"/>
    </location>
</feature>
<dbReference type="HOGENOM" id="CLU_016467_0_0_1"/>
<dbReference type="EMBL" id="AFFK01020498">
    <property type="status" value="NOT_ANNOTATED_CDS"/>
    <property type="molecule type" value="Genomic_DNA"/>
</dbReference>
<feature type="transmembrane region" description="Helical" evidence="9">
    <location>
        <begin position="144"/>
        <end position="162"/>
    </location>
</feature>
<dbReference type="PANTHER" id="PTHR22763:SF163">
    <property type="entry name" value="E3 UBIQUITIN-PROTEIN LIGASE RNF139"/>
    <property type="match status" value="1"/>
</dbReference>
<keyword evidence="6 9" id="KW-1133">Transmembrane helix</keyword>
<feature type="transmembrane region" description="Helical" evidence="9">
    <location>
        <begin position="194"/>
        <end position="216"/>
    </location>
</feature>
<dbReference type="SMART" id="SM00184">
    <property type="entry name" value="RING"/>
    <property type="match status" value="1"/>
</dbReference>
<feature type="transmembrane region" description="Helical" evidence="9">
    <location>
        <begin position="309"/>
        <end position="331"/>
    </location>
</feature>
<evidence type="ECO:0000256" key="4">
    <source>
        <dbReference type="ARBA" id="ARBA00022771"/>
    </source>
</evidence>
<evidence type="ECO:0000256" key="8">
    <source>
        <dbReference type="PROSITE-ProRule" id="PRU00175"/>
    </source>
</evidence>
<comment type="subcellular location">
    <subcellularLocation>
        <location evidence="1">Membrane</location>
        <topology evidence="1">Multi-pass membrane protein</topology>
    </subcellularLocation>
</comment>
<dbReference type="STRING" id="126957.T1IZP5"/>
<keyword evidence="7 9" id="KW-0472">Membrane</keyword>
<feature type="transmembrane region" description="Helical" evidence="9">
    <location>
        <begin position="487"/>
        <end position="510"/>
    </location>
</feature>
<dbReference type="GO" id="GO:0036513">
    <property type="term" value="C:Derlin-1 retrotranslocation complex"/>
    <property type="evidence" value="ECO:0007669"/>
    <property type="project" value="TreeGrafter"/>
</dbReference>
<feature type="transmembrane region" description="Helical" evidence="9">
    <location>
        <begin position="81"/>
        <end position="101"/>
    </location>
</feature>
<feature type="transmembrane region" description="Helical" evidence="9">
    <location>
        <begin position="169"/>
        <end position="188"/>
    </location>
</feature>